<dbReference type="Gene3D" id="6.20.10.30">
    <property type="match status" value="1"/>
</dbReference>
<name>A0ABP6H4N6_9MICO</name>
<keyword evidence="1" id="KW-0547">Nucleotide-binding</keyword>
<evidence type="ECO:0000313" key="3">
    <source>
        <dbReference type="EMBL" id="GAA2736086.1"/>
    </source>
</evidence>
<dbReference type="Proteomes" id="UP001501326">
    <property type="component" value="Unassembled WGS sequence"/>
</dbReference>
<dbReference type="PROSITE" id="PS00107">
    <property type="entry name" value="PROTEIN_KINASE_ATP"/>
    <property type="match status" value="1"/>
</dbReference>
<dbReference type="SUPFAM" id="SSF56112">
    <property type="entry name" value="Protein kinase-like (PK-like)"/>
    <property type="match status" value="1"/>
</dbReference>
<reference evidence="4" key="1">
    <citation type="journal article" date="2019" name="Int. J. Syst. Evol. Microbiol.">
        <title>The Global Catalogue of Microorganisms (GCM) 10K type strain sequencing project: providing services to taxonomists for standard genome sequencing and annotation.</title>
        <authorList>
            <consortium name="The Broad Institute Genomics Platform"/>
            <consortium name="The Broad Institute Genome Sequencing Center for Infectious Disease"/>
            <person name="Wu L."/>
            <person name="Ma J."/>
        </authorList>
    </citation>
    <scope>NUCLEOTIDE SEQUENCE [LARGE SCALE GENOMIC DNA]</scope>
    <source>
        <strain evidence="4">JCM 16378</strain>
    </source>
</reference>
<evidence type="ECO:0000313" key="4">
    <source>
        <dbReference type="Proteomes" id="UP001501326"/>
    </source>
</evidence>
<protein>
    <recommendedName>
        <fullName evidence="2">Protein kinase domain-containing protein</fullName>
    </recommendedName>
</protein>
<dbReference type="RefSeq" id="WP_344192691.1">
    <property type="nucleotide sequence ID" value="NZ_BAAARN010000001.1"/>
</dbReference>
<keyword evidence="1" id="KW-0067">ATP-binding</keyword>
<dbReference type="PROSITE" id="PS00109">
    <property type="entry name" value="PROTEIN_KINASE_TYR"/>
    <property type="match status" value="1"/>
</dbReference>
<dbReference type="InterPro" id="IPR008266">
    <property type="entry name" value="Tyr_kinase_AS"/>
</dbReference>
<dbReference type="Gene3D" id="3.30.200.20">
    <property type="entry name" value="Phosphorylase Kinase, domain 1"/>
    <property type="match status" value="1"/>
</dbReference>
<evidence type="ECO:0000259" key="2">
    <source>
        <dbReference type="PROSITE" id="PS50011"/>
    </source>
</evidence>
<accession>A0ABP6H4N6</accession>
<gene>
    <name evidence="3" type="ORF">GCM10009867_19940</name>
</gene>
<dbReference type="InterPro" id="IPR010994">
    <property type="entry name" value="RuvA_2-like"/>
</dbReference>
<dbReference type="SUPFAM" id="SSF47781">
    <property type="entry name" value="RuvA domain 2-like"/>
    <property type="match status" value="1"/>
</dbReference>
<dbReference type="InterPro" id="IPR053235">
    <property type="entry name" value="Ser_Thr_kinase"/>
</dbReference>
<proteinExistence type="predicted"/>
<feature type="domain" description="Protein kinase" evidence="2">
    <location>
        <begin position="13"/>
        <end position="268"/>
    </location>
</feature>
<dbReference type="PROSITE" id="PS50011">
    <property type="entry name" value="PROTEIN_KINASE_DOM"/>
    <property type="match status" value="1"/>
</dbReference>
<organism evidence="3 4">
    <name type="scientific">Pedococcus aerophilus</name>
    <dbReference type="NCBI Taxonomy" id="436356"/>
    <lineage>
        <taxon>Bacteria</taxon>
        <taxon>Bacillati</taxon>
        <taxon>Actinomycetota</taxon>
        <taxon>Actinomycetes</taxon>
        <taxon>Micrococcales</taxon>
        <taxon>Intrasporangiaceae</taxon>
        <taxon>Pedococcus</taxon>
    </lineage>
</organism>
<dbReference type="CDD" id="cd14014">
    <property type="entry name" value="STKc_PknB_like"/>
    <property type="match status" value="1"/>
</dbReference>
<keyword evidence="4" id="KW-1185">Reference proteome</keyword>
<dbReference type="InterPro" id="IPR011009">
    <property type="entry name" value="Kinase-like_dom_sf"/>
</dbReference>
<dbReference type="PANTHER" id="PTHR24361">
    <property type="entry name" value="MITOGEN-ACTIVATED KINASE KINASE KINASE"/>
    <property type="match status" value="1"/>
</dbReference>
<dbReference type="Pfam" id="PF00069">
    <property type="entry name" value="Pkinase"/>
    <property type="match status" value="1"/>
</dbReference>
<dbReference type="Gene3D" id="1.10.510.10">
    <property type="entry name" value="Transferase(Phosphotransferase) domain 1"/>
    <property type="match status" value="1"/>
</dbReference>
<dbReference type="EMBL" id="BAAARN010000001">
    <property type="protein sequence ID" value="GAA2736086.1"/>
    <property type="molecule type" value="Genomic_DNA"/>
</dbReference>
<evidence type="ECO:0000256" key="1">
    <source>
        <dbReference type="PROSITE-ProRule" id="PRU10141"/>
    </source>
</evidence>
<comment type="caution">
    <text evidence="3">The sequence shown here is derived from an EMBL/GenBank/DDBJ whole genome shotgun (WGS) entry which is preliminary data.</text>
</comment>
<dbReference type="InterPro" id="IPR000719">
    <property type="entry name" value="Prot_kinase_dom"/>
</dbReference>
<dbReference type="InterPro" id="IPR017441">
    <property type="entry name" value="Protein_kinase_ATP_BS"/>
</dbReference>
<feature type="binding site" evidence="1">
    <location>
        <position position="43"/>
    </location>
    <ligand>
        <name>ATP</name>
        <dbReference type="ChEBI" id="CHEBI:30616"/>
    </ligand>
</feature>
<sequence>MMGAQPEMEIGPYRLIRELGHGGFGTVWLAQSERSPAHQAAVKILTPISWDHHDAVARFGREWTASSKVRSRNIARPQHCDLDARPPWIAYEYIDGRTLREQLADGPLTPFDAATIFLGVANGLKALAYRDIVHRDLSLDNIMVRSDPARGLDGVIIDCGIASLGEGTHYTRDAVGRMEFQAPEQLQGVTLGPAVDVWQFAVVLVKSLTGHLPFAGKDLGWRMREAIEGGPDLRGLPEPFIPLVRQSLSLSPKDRPTATQLIQSLELIKQQVTPLVQGRLERLETQLAHNGEIRLYGVVKVPRDGAKRTINLYERDLRDGALMLGDEVSIAEDLPGAPRRSILQMANAAERSGRERPIKLPTTCPSCGTPLPKSDDGGVVPRCPRPRWCPSPLRARMRWVARRLSLPLEDEDIETLLTSGLVHDESELFSLTRTTLGSIARFSASTADGRTSLTPNGERLLAAIEANMNMSMEVALSAVGFAPNFLTHVYFTIDEFLQAMREDPQELARVASNLHLPDLVMEPHADDLWRCRVLDVWLSAGVRIESRYEPTPVRARRPSTPDH</sequence>
<dbReference type="PANTHER" id="PTHR24361:SF678">
    <property type="entry name" value="SPORULATION-SPECIFIC PROTEIN 1"/>
    <property type="match status" value="1"/>
</dbReference>